<name>A0A6J1E3Z9_MOMCH</name>
<organism evidence="2 3">
    <name type="scientific">Momordica charantia</name>
    <name type="common">Bitter gourd</name>
    <name type="synonym">Balsam pear</name>
    <dbReference type="NCBI Taxonomy" id="3673"/>
    <lineage>
        <taxon>Eukaryota</taxon>
        <taxon>Viridiplantae</taxon>
        <taxon>Streptophyta</taxon>
        <taxon>Embryophyta</taxon>
        <taxon>Tracheophyta</taxon>
        <taxon>Spermatophyta</taxon>
        <taxon>Magnoliopsida</taxon>
        <taxon>eudicotyledons</taxon>
        <taxon>Gunneridae</taxon>
        <taxon>Pentapetalae</taxon>
        <taxon>rosids</taxon>
        <taxon>fabids</taxon>
        <taxon>Cucurbitales</taxon>
        <taxon>Cucurbitaceae</taxon>
        <taxon>Momordiceae</taxon>
        <taxon>Momordica</taxon>
    </lineage>
</organism>
<feature type="transmembrane region" description="Helical" evidence="1">
    <location>
        <begin position="111"/>
        <end position="131"/>
    </location>
</feature>
<sequence>MGSSPSIKDILGELEKDLYISLLSKLIGESKFVQNNPPDLVPEEDKVANHVLDVLRPLSTENGGLLEITQVCYCEHREHLIVKYPGTEPNRVVSFVGSHFDVVTADEEDPIWVLFFTLILITFFVTPLRLYCFCNFISYEVCV</sequence>
<dbReference type="Proteomes" id="UP000504603">
    <property type="component" value="Unplaced"/>
</dbReference>
<keyword evidence="1" id="KW-0812">Transmembrane</keyword>
<dbReference type="RefSeq" id="XP_022159462.1">
    <property type="nucleotide sequence ID" value="XM_022303770.1"/>
</dbReference>
<keyword evidence="1" id="KW-1133">Transmembrane helix</keyword>
<dbReference type="OrthoDB" id="7832001at2759"/>
<keyword evidence="2" id="KW-1185">Reference proteome</keyword>
<evidence type="ECO:0000313" key="2">
    <source>
        <dbReference type="Proteomes" id="UP000504603"/>
    </source>
</evidence>
<evidence type="ECO:0000256" key="1">
    <source>
        <dbReference type="SAM" id="Phobius"/>
    </source>
</evidence>
<dbReference type="RefSeq" id="XP_022159461.1">
    <property type="nucleotide sequence ID" value="XM_022303769.1"/>
</dbReference>
<gene>
    <name evidence="3 4" type="primary">LOC111025873</name>
</gene>
<dbReference type="KEGG" id="mcha:111025873"/>
<dbReference type="AlphaFoldDB" id="A0A6J1E3Z9"/>
<keyword evidence="1" id="KW-0472">Membrane</keyword>
<evidence type="ECO:0000313" key="3">
    <source>
        <dbReference type="RefSeq" id="XP_022159461.1"/>
    </source>
</evidence>
<accession>A0A6J1E3Z9</accession>
<dbReference type="InterPro" id="IPR050072">
    <property type="entry name" value="Peptidase_M20A"/>
</dbReference>
<proteinExistence type="predicted"/>
<reference evidence="3 4" key="1">
    <citation type="submission" date="2025-04" db="UniProtKB">
        <authorList>
            <consortium name="RefSeq"/>
        </authorList>
    </citation>
    <scope>IDENTIFICATION</scope>
    <source>
        <strain evidence="3 4">OHB3-1</strain>
    </source>
</reference>
<dbReference type="PANTHER" id="PTHR43808:SF3">
    <property type="entry name" value="ACETYLORNITHINE DEACETYLASE"/>
    <property type="match status" value="1"/>
</dbReference>
<dbReference type="PANTHER" id="PTHR43808">
    <property type="entry name" value="ACETYLORNITHINE DEACETYLASE"/>
    <property type="match status" value="1"/>
</dbReference>
<protein>
    <submittedName>
        <fullName evidence="3 4">Acetylornithine deacetylase-like</fullName>
    </submittedName>
</protein>
<evidence type="ECO:0000313" key="4">
    <source>
        <dbReference type="RefSeq" id="XP_022159462.1"/>
    </source>
</evidence>
<dbReference type="GeneID" id="111025873"/>